<dbReference type="Proteomes" id="UP000630660">
    <property type="component" value="Unassembled WGS sequence"/>
</dbReference>
<dbReference type="GO" id="GO:0046872">
    <property type="term" value="F:metal ion binding"/>
    <property type="evidence" value="ECO:0007669"/>
    <property type="project" value="UniProtKB-KW"/>
</dbReference>
<reference evidence="3" key="1">
    <citation type="submission" date="2019-11" db="EMBL/GenBank/DDBJ databases">
        <title>Microbial mats filling the niche in hypersaline microbial mats.</title>
        <authorList>
            <person name="Wong H.L."/>
            <person name="Macleod F.I."/>
            <person name="White R.A. III"/>
            <person name="Burns B.P."/>
        </authorList>
    </citation>
    <scope>NUCLEOTIDE SEQUENCE</scope>
    <source>
        <strain evidence="3">Bin_327</strain>
    </source>
</reference>
<name>A0A9D5KA12_UNCW3</name>
<keyword evidence="2" id="KW-0378">Hydrolase</keyword>
<dbReference type="EMBL" id="WJKJ01000228">
    <property type="protein sequence ID" value="MBD3364899.1"/>
    <property type="molecule type" value="Genomic_DNA"/>
</dbReference>
<evidence type="ECO:0000313" key="4">
    <source>
        <dbReference type="Proteomes" id="UP000630660"/>
    </source>
</evidence>
<keyword evidence="1" id="KW-0479">Metal-binding</keyword>
<feature type="non-terminal residue" evidence="3">
    <location>
        <position position="1"/>
    </location>
</feature>
<proteinExistence type="predicted"/>
<gene>
    <name evidence="3" type="ORF">GF359_06760</name>
</gene>
<dbReference type="InterPro" id="IPR051464">
    <property type="entry name" value="Peptidase_M42_aminopept"/>
</dbReference>
<organism evidence="3 4">
    <name type="scientific">candidate division WOR-3 bacterium</name>
    <dbReference type="NCBI Taxonomy" id="2052148"/>
    <lineage>
        <taxon>Bacteria</taxon>
        <taxon>Bacteria division WOR-3</taxon>
    </lineage>
</organism>
<sequence length="201" mass="21532">LVPVGSLCVWDTKPVMLQGTRVAGPGLDNKVGVFLALLLTSELMDRQIPGRLRFHATTQEEGVMFGAGYAGRSVSAPEEDVRFAMVADATFGSDSSQDDGTFELGKGPVLGKGPILSRLHLEYLRGLASRLGIDYTLEPLVRSTGTEADVLSVSGQGIPAVLVSIPLRYMHSPVEVVDLDDVDTCLKLISKALQDGDLWSF</sequence>
<evidence type="ECO:0000256" key="1">
    <source>
        <dbReference type="ARBA" id="ARBA00022723"/>
    </source>
</evidence>
<dbReference type="SUPFAM" id="SSF53187">
    <property type="entry name" value="Zn-dependent exopeptidases"/>
    <property type="match status" value="1"/>
</dbReference>
<evidence type="ECO:0000313" key="3">
    <source>
        <dbReference type="EMBL" id="MBD3364899.1"/>
    </source>
</evidence>
<dbReference type="Pfam" id="PF05343">
    <property type="entry name" value="Peptidase_M42"/>
    <property type="match status" value="1"/>
</dbReference>
<dbReference type="GO" id="GO:0016787">
    <property type="term" value="F:hydrolase activity"/>
    <property type="evidence" value="ECO:0007669"/>
    <property type="project" value="UniProtKB-KW"/>
</dbReference>
<dbReference type="PANTHER" id="PTHR32481:SF0">
    <property type="entry name" value="AMINOPEPTIDASE YPDE-RELATED"/>
    <property type="match status" value="1"/>
</dbReference>
<protein>
    <submittedName>
        <fullName evidence="3">M20/M25/M40 family metallo-hydrolase</fullName>
    </submittedName>
</protein>
<accession>A0A9D5KA12</accession>
<dbReference type="Gene3D" id="3.40.630.10">
    <property type="entry name" value="Zn peptidases"/>
    <property type="match status" value="1"/>
</dbReference>
<evidence type="ECO:0000256" key="2">
    <source>
        <dbReference type="ARBA" id="ARBA00022801"/>
    </source>
</evidence>
<dbReference type="InterPro" id="IPR008007">
    <property type="entry name" value="Peptidase_M42"/>
</dbReference>
<comment type="caution">
    <text evidence="3">The sequence shown here is derived from an EMBL/GenBank/DDBJ whole genome shotgun (WGS) entry which is preliminary data.</text>
</comment>
<dbReference type="PANTHER" id="PTHR32481">
    <property type="entry name" value="AMINOPEPTIDASE"/>
    <property type="match status" value="1"/>
</dbReference>
<dbReference type="AlphaFoldDB" id="A0A9D5KA12"/>